<dbReference type="OrthoDB" id="10498769at2759"/>
<dbReference type="HOGENOM" id="CLU_1594859_0_0_1"/>
<protein>
    <submittedName>
        <fullName evidence="1">Uncharacterized protein</fullName>
    </submittedName>
</protein>
<dbReference type="AlphaFoldDB" id="K2QVR8"/>
<dbReference type="VEuPathDB" id="FungiDB:MPH_08973"/>
<evidence type="ECO:0000313" key="2">
    <source>
        <dbReference type="Proteomes" id="UP000007129"/>
    </source>
</evidence>
<evidence type="ECO:0000313" key="1">
    <source>
        <dbReference type="EMBL" id="EKG13841.1"/>
    </source>
</evidence>
<gene>
    <name evidence="1" type="ORF">MPH_08973</name>
</gene>
<sequence>MNEPRDLTEIDNSMLDSRDEVTDPDIKNDDMVVPGSKALSTVEKRQAWRLAGRVLRIVATITAAAGQVLNEVVEVIFSGPGQVNPRPNNDVRIDNTEIDPGDGTFTFHFTATRDNWRWRGEIRVDEDDADIDYINQDPNLPLQRLAGGQWVAANAVPVQLGCGWAQN</sequence>
<accession>K2QVR8</accession>
<organism evidence="1 2">
    <name type="scientific">Macrophomina phaseolina (strain MS6)</name>
    <name type="common">Charcoal rot fungus</name>
    <dbReference type="NCBI Taxonomy" id="1126212"/>
    <lineage>
        <taxon>Eukaryota</taxon>
        <taxon>Fungi</taxon>
        <taxon>Dikarya</taxon>
        <taxon>Ascomycota</taxon>
        <taxon>Pezizomycotina</taxon>
        <taxon>Dothideomycetes</taxon>
        <taxon>Dothideomycetes incertae sedis</taxon>
        <taxon>Botryosphaeriales</taxon>
        <taxon>Botryosphaeriaceae</taxon>
        <taxon>Macrophomina</taxon>
    </lineage>
</organism>
<dbReference type="Proteomes" id="UP000007129">
    <property type="component" value="Unassembled WGS sequence"/>
</dbReference>
<comment type="caution">
    <text evidence="1">The sequence shown here is derived from an EMBL/GenBank/DDBJ whole genome shotgun (WGS) entry which is preliminary data.</text>
</comment>
<reference evidence="1 2" key="1">
    <citation type="journal article" date="2012" name="BMC Genomics">
        <title>Tools to kill: Genome of one of the most destructive plant pathogenic fungi Macrophomina phaseolina.</title>
        <authorList>
            <person name="Islam M.S."/>
            <person name="Haque M.S."/>
            <person name="Islam M.M."/>
            <person name="Emdad E.M."/>
            <person name="Halim A."/>
            <person name="Hossen Q.M.M."/>
            <person name="Hossain M.Z."/>
            <person name="Ahmed B."/>
            <person name="Rahim S."/>
            <person name="Rahman M.S."/>
            <person name="Alam M.M."/>
            <person name="Hou S."/>
            <person name="Wan X."/>
            <person name="Saito J.A."/>
            <person name="Alam M."/>
        </authorList>
    </citation>
    <scope>NUCLEOTIDE SEQUENCE [LARGE SCALE GENOMIC DNA]</scope>
    <source>
        <strain evidence="1 2">MS6</strain>
    </source>
</reference>
<dbReference type="EMBL" id="AHHD01000382">
    <property type="protein sequence ID" value="EKG13841.1"/>
    <property type="molecule type" value="Genomic_DNA"/>
</dbReference>
<dbReference type="InParanoid" id="K2QVR8"/>
<name>K2QVR8_MACPH</name>
<proteinExistence type="predicted"/>